<dbReference type="CDD" id="cd00303">
    <property type="entry name" value="retropepsin_like"/>
    <property type="match status" value="1"/>
</dbReference>
<dbReference type="PANTHER" id="PTHR15503:SF22">
    <property type="entry name" value="TRANSPOSON TY3-I GAG POLYPROTEIN"/>
    <property type="match status" value="1"/>
</dbReference>
<evidence type="ECO:0000259" key="2">
    <source>
        <dbReference type="Pfam" id="PF03732"/>
    </source>
</evidence>
<dbReference type="InterPro" id="IPR021109">
    <property type="entry name" value="Peptidase_aspartic_dom_sf"/>
</dbReference>
<reference evidence="4" key="1">
    <citation type="journal article" date="2010" name="Nat. Biotechnol.">
        <title>Draft genome sequence of the oilseed species Ricinus communis.</title>
        <authorList>
            <person name="Chan A.P."/>
            <person name="Crabtree J."/>
            <person name="Zhao Q."/>
            <person name="Lorenzi H."/>
            <person name="Orvis J."/>
            <person name="Puiu D."/>
            <person name="Melake-Berhan A."/>
            <person name="Jones K.M."/>
            <person name="Redman J."/>
            <person name="Chen G."/>
            <person name="Cahoon E.B."/>
            <person name="Gedil M."/>
            <person name="Stanke M."/>
            <person name="Haas B.J."/>
            <person name="Wortman J.R."/>
            <person name="Fraser-Liggett C.M."/>
            <person name="Ravel J."/>
            <person name="Rabinowicz P.D."/>
        </authorList>
    </citation>
    <scope>NUCLEOTIDE SEQUENCE [LARGE SCALE GENOMIC DNA]</scope>
    <source>
        <strain evidence="4">cv. Hale</strain>
    </source>
</reference>
<evidence type="ECO:0000313" key="3">
    <source>
        <dbReference type="EMBL" id="EEF29747.1"/>
    </source>
</evidence>
<sequence>MSNSELANQVRGMENHINVIQTGIQTDMEGVRKELQLIATMQSVQDVSHIVNLEETISEMKGSLLNLDDGVKELLQQGITSAVGATMEKPPGAAGPTYIPAPLWPRKLKLPVFEGENPDGWIFRAERYFDINNIPVVDRLKAASVCLEGDALAWFQWEEGRRPFRSWVDFKESLIVCFRSTQEGTLHDQLLALKQTTTVKEFRRQFEIIAAPLKGLAEDVLEAAFVNGLRPDMQAELRQWSPFGLDKKMQVAQKIEEKLKALGQYNQTTQNRWANSTPSGTHFTNKVTQVSTTPSIKPNHFPKSFTSSSNSTVAKPSGSVSTSTGSNNTRPPFKQMSHGEMEACRLKGLYYRCDGRYDPGHRCPNKSLKILCVINGSSEEEEMTKVEQSKEIPTEEVRGKIKSRDIIMLIDSGASRNFISEALLEKIGLTRLPTKSFKVQMGNGDEIDSTGVCKSVNCSWMD</sequence>
<dbReference type="InterPro" id="IPR001969">
    <property type="entry name" value="Aspartic_peptidase_AS"/>
</dbReference>
<dbReference type="EMBL" id="EQ974398">
    <property type="protein sequence ID" value="EEF29747.1"/>
    <property type="molecule type" value="Genomic_DNA"/>
</dbReference>
<dbReference type="Proteomes" id="UP000008311">
    <property type="component" value="Unassembled WGS sequence"/>
</dbReference>
<dbReference type="GO" id="GO:0004190">
    <property type="term" value="F:aspartic-type endopeptidase activity"/>
    <property type="evidence" value="ECO:0007669"/>
    <property type="project" value="InterPro"/>
</dbReference>
<dbReference type="PROSITE" id="PS00141">
    <property type="entry name" value="ASP_PROTEASE"/>
    <property type="match status" value="1"/>
</dbReference>
<keyword evidence="4" id="KW-1185">Reference proteome</keyword>
<dbReference type="InterPro" id="IPR005162">
    <property type="entry name" value="Retrotrans_gag_dom"/>
</dbReference>
<dbReference type="GO" id="GO:0006508">
    <property type="term" value="P:proteolysis"/>
    <property type="evidence" value="ECO:0007669"/>
    <property type="project" value="InterPro"/>
</dbReference>
<dbReference type="SUPFAM" id="SSF50630">
    <property type="entry name" value="Acid proteases"/>
    <property type="match status" value="1"/>
</dbReference>
<dbReference type="InParanoid" id="B9T325"/>
<evidence type="ECO:0000313" key="4">
    <source>
        <dbReference type="Proteomes" id="UP000008311"/>
    </source>
</evidence>
<protein>
    <recommendedName>
        <fullName evidence="2">Retrotransposon gag domain-containing protein</fullName>
    </recommendedName>
</protein>
<feature type="compositionally biased region" description="Polar residues" evidence="1">
    <location>
        <begin position="270"/>
        <end position="296"/>
    </location>
</feature>
<feature type="region of interest" description="Disordered" evidence="1">
    <location>
        <begin position="270"/>
        <end position="337"/>
    </location>
</feature>
<accession>B9T325</accession>
<organism evidence="3 4">
    <name type="scientific">Ricinus communis</name>
    <name type="common">Castor bean</name>
    <dbReference type="NCBI Taxonomy" id="3988"/>
    <lineage>
        <taxon>Eukaryota</taxon>
        <taxon>Viridiplantae</taxon>
        <taxon>Streptophyta</taxon>
        <taxon>Embryophyta</taxon>
        <taxon>Tracheophyta</taxon>
        <taxon>Spermatophyta</taxon>
        <taxon>Magnoliopsida</taxon>
        <taxon>eudicotyledons</taxon>
        <taxon>Gunneridae</taxon>
        <taxon>Pentapetalae</taxon>
        <taxon>rosids</taxon>
        <taxon>fabids</taxon>
        <taxon>Malpighiales</taxon>
        <taxon>Euphorbiaceae</taxon>
        <taxon>Acalyphoideae</taxon>
        <taxon>Acalypheae</taxon>
        <taxon>Ricinus</taxon>
    </lineage>
</organism>
<feature type="domain" description="Retrotransposon gag" evidence="2">
    <location>
        <begin position="142"/>
        <end position="231"/>
    </location>
</feature>
<gene>
    <name evidence="3" type="ORF">RCOM_0327000</name>
</gene>
<evidence type="ECO:0000256" key="1">
    <source>
        <dbReference type="SAM" id="MobiDB-lite"/>
    </source>
</evidence>
<feature type="compositionally biased region" description="Low complexity" evidence="1">
    <location>
        <begin position="317"/>
        <end position="329"/>
    </location>
</feature>
<proteinExistence type="predicted"/>
<dbReference type="PANTHER" id="PTHR15503">
    <property type="entry name" value="LDOC1 RELATED"/>
    <property type="match status" value="1"/>
</dbReference>
<dbReference type="Pfam" id="PF13975">
    <property type="entry name" value="gag-asp_proteas"/>
    <property type="match status" value="1"/>
</dbReference>
<dbReference type="eggNOG" id="ENOG502R30B">
    <property type="taxonomic scope" value="Eukaryota"/>
</dbReference>
<dbReference type="InterPro" id="IPR032567">
    <property type="entry name" value="RTL1-rel"/>
</dbReference>
<feature type="compositionally biased region" description="Polar residues" evidence="1">
    <location>
        <begin position="304"/>
        <end position="314"/>
    </location>
</feature>
<dbReference type="Gene3D" id="2.40.70.10">
    <property type="entry name" value="Acid Proteases"/>
    <property type="match status" value="1"/>
</dbReference>
<name>B9T325_RICCO</name>
<dbReference type="AlphaFoldDB" id="B9T325"/>
<dbReference type="Pfam" id="PF03732">
    <property type="entry name" value="Retrotrans_gag"/>
    <property type="match status" value="1"/>
</dbReference>